<dbReference type="Pfam" id="PF00092">
    <property type="entry name" value="VWA"/>
    <property type="match status" value="1"/>
</dbReference>
<name>A0ABR6DSR5_9FLAO</name>
<evidence type="ECO:0000256" key="2">
    <source>
        <dbReference type="SAM" id="SignalP"/>
    </source>
</evidence>
<dbReference type="NCBIfam" id="TIGR04183">
    <property type="entry name" value="Por_Secre_tail"/>
    <property type="match status" value="1"/>
</dbReference>
<evidence type="ECO:0000256" key="1">
    <source>
        <dbReference type="ARBA" id="ARBA00022729"/>
    </source>
</evidence>
<dbReference type="CDD" id="cd00198">
    <property type="entry name" value="vWFA"/>
    <property type="match status" value="1"/>
</dbReference>
<dbReference type="NCBIfam" id="NF045639">
    <property type="entry name" value="GCX_COOH"/>
    <property type="match status" value="1"/>
</dbReference>
<dbReference type="Proteomes" id="UP000555003">
    <property type="component" value="Unassembled WGS sequence"/>
</dbReference>
<evidence type="ECO:0000259" key="3">
    <source>
        <dbReference type="PROSITE" id="PS50234"/>
    </source>
</evidence>
<dbReference type="Gene3D" id="3.40.50.410">
    <property type="entry name" value="von Willebrand factor, type A domain"/>
    <property type="match status" value="1"/>
</dbReference>
<gene>
    <name evidence="4" type="ORF">GGR22_002468</name>
</gene>
<sequence>MKNVYLTYLCLLLFAFKGYSQGSDVIFWVDNSGSIDPDEYNQMAGSIQAIMEKVIACNPDNRIAVVQYGSTGGAAGAKIWIETPFTNVATAFANRGGTGGVLGNSDFAHESLGLIGNALDGIPNAGIISPTTVLNRTPGNSLVIYFFTDAARDAPGSYLVNAAASGVGTNAAFQNYTTFKTTRNATFILTMVATGSGTWDLAAKYAGAAIASGGGSYTGIVESYPADPDGPGITPRFLLYKTTFSLTAAEIDNTTEDICSVAVENCVPNLVLVSPTHDVNIGIQDNRQASNSITASNIIFGTVSSPGVGVYHAGNTIVLEPGFHSMNGSRFRAYIQECPSDFVGREANSVLTKDINEEEKISLFPNPSSTNVTIALAQSLIQRISIVSMDGRTMLDKEVRGTESYEVVVNDYKEGIYLVTVIAMDGKIFKSKLVKK</sequence>
<feature type="domain" description="VWFA" evidence="3">
    <location>
        <begin position="24"/>
        <end position="70"/>
    </location>
</feature>
<dbReference type="InterPro" id="IPR026444">
    <property type="entry name" value="Secre_tail"/>
</dbReference>
<dbReference type="RefSeq" id="WP_182493875.1">
    <property type="nucleotide sequence ID" value="NZ_JACJIS010000002.1"/>
</dbReference>
<feature type="signal peptide" evidence="2">
    <location>
        <begin position="1"/>
        <end position="22"/>
    </location>
</feature>
<evidence type="ECO:0000313" key="4">
    <source>
        <dbReference type="EMBL" id="MBA9074301.1"/>
    </source>
</evidence>
<dbReference type="InterPro" id="IPR036465">
    <property type="entry name" value="vWFA_dom_sf"/>
</dbReference>
<feature type="chain" id="PRO_5045555931" description="VWFA domain-containing protein" evidence="2">
    <location>
        <begin position="23"/>
        <end position="436"/>
    </location>
</feature>
<dbReference type="InterPro" id="IPR055015">
    <property type="entry name" value="GCX_COOH"/>
</dbReference>
<protein>
    <recommendedName>
        <fullName evidence="3">VWFA domain-containing protein</fullName>
    </recommendedName>
</protein>
<accession>A0ABR6DSR5</accession>
<organism evidence="4 5">
    <name type="scientific">Flavobacterium gossypii</name>
    <dbReference type="NCBI Taxonomy" id="1646119"/>
    <lineage>
        <taxon>Bacteria</taxon>
        <taxon>Pseudomonadati</taxon>
        <taxon>Bacteroidota</taxon>
        <taxon>Flavobacteriia</taxon>
        <taxon>Flavobacteriales</taxon>
        <taxon>Flavobacteriaceae</taxon>
        <taxon>Flavobacterium</taxon>
    </lineage>
</organism>
<reference evidence="4 5" key="1">
    <citation type="submission" date="2020-08" db="EMBL/GenBank/DDBJ databases">
        <title>Genomic Encyclopedia of Type Strains, Phase IV (KMG-IV): sequencing the most valuable type-strain genomes for metagenomic binning, comparative biology and taxonomic classification.</title>
        <authorList>
            <person name="Goeker M."/>
        </authorList>
    </citation>
    <scope>NUCLEOTIDE SEQUENCE [LARGE SCALE GENOMIC DNA]</scope>
    <source>
        <strain evidence="4 5">DSM 100397</strain>
    </source>
</reference>
<dbReference type="SUPFAM" id="SSF53300">
    <property type="entry name" value="vWA-like"/>
    <property type="match status" value="1"/>
</dbReference>
<dbReference type="PROSITE" id="PS50234">
    <property type="entry name" value="VWFA"/>
    <property type="match status" value="1"/>
</dbReference>
<proteinExistence type="predicted"/>
<dbReference type="InterPro" id="IPR002035">
    <property type="entry name" value="VWF_A"/>
</dbReference>
<evidence type="ECO:0000313" key="5">
    <source>
        <dbReference type="Proteomes" id="UP000555003"/>
    </source>
</evidence>
<keyword evidence="5" id="KW-1185">Reference proteome</keyword>
<dbReference type="EMBL" id="JACJIS010000002">
    <property type="protein sequence ID" value="MBA9074301.1"/>
    <property type="molecule type" value="Genomic_DNA"/>
</dbReference>
<comment type="caution">
    <text evidence="4">The sequence shown here is derived from an EMBL/GenBank/DDBJ whole genome shotgun (WGS) entry which is preliminary data.</text>
</comment>
<dbReference type="Pfam" id="PF18962">
    <property type="entry name" value="Por_Secre_tail"/>
    <property type="match status" value="1"/>
</dbReference>
<keyword evidence="1 2" id="KW-0732">Signal</keyword>